<dbReference type="PRINTS" id="PR00039">
    <property type="entry name" value="HTHLYSR"/>
</dbReference>
<sequence>MKRYDCPALGERLGERVPRENGGRDVTIGRFNIELLEAFVAVAEAGNVTHAGSKLNRTQPCVSTQLRRLEDRVGKPLIERTARTMNLTPAGRILYQHATEILRSHEEARLRLSAPELTGTVHVGLPEWFATGQLQSIFCNFVRIHPNVKLEMTVADSATLHDMLSANEINLAIALVSPVKPSPNGLVEEPLYWTVSETCPLADPLPLILFPEPCPFRDLAFSALARAGRQWYERITTTSVAAAQVAVRSGAGLCCLPAGAIVDGIKILREQDGFPDLPASQLAIYTPSKTQSPIVDYLEEHLTALLQNAISPGSALAGKMQPDLRVV</sequence>
<evidence type="ECO:0000313" key="6">
    <source>
        <dbReference type="EMBL" id="WFE90094.1"/>
    </source>
</evidence>
<proteinExistence type="inferred from homology"/>
<dbReference type="Proteomes" id="UP001209803">
    <property type="component" value="Chromosome"/>
</dbReference>
<evidence type="ECO:0000256" key="3">
    <source>
        <dbReference type="ARBA" id="ARBA00023125"/>
    </source>
</evidence>
<dbReference type="EMBL" id="CP120863">
    <property type="protein sequence ID" value="WFE90094.1"/>
    <property type="molecule type" value="Genomic_DNA"/>
</dbReference>
<evidence type="ECO:0000259" key="5">
    <source>
        <dbReference type="PROSITE" id="PS50931"/>
    </source>
</evidence>
<gene>
    <name evidence="6" type="ORF">K1718_01730</name>
</gene>
<dbReference type="SUPFAM" id="SSF46785">
    <property type="entry name" value="Winged helix' DNA-binding domain"/>
    <property type="match status" value="1"/>
</dbReference>
<dbReference type="InterPro" id="IPR050176">
    <property type="entry name" value="LTTR"/>
</dbReference>
<protein>
    <submittedName>
        <fullName evidence="6">LysR family transcriptional regulator</fullName>
    </submittedName>
</protein>
<evidence type="ECO:0000256" key="2">
    <source>
        <dbReference type="ARBA" id="ARBA00023015"/>
    </source>
</evidence>
<dbReference type="PANTHER" id="PTHR30579:SF7">
    <property type="entry name" value="HTH-TYPE TRANSCRIPTIONAL REGULATOR LRHA-RELATED"/>
    <property type="match status" value="1"/>
</dbReference>
<evidence type="ECO:0000256" key="1">
    <source>
        <dbReference type="ARBA" id="ARBA00009437"/>
    </source>
</evidence>
<keyword evidence="2" id="KW-0805">Transcription regulation</keyword>
<organism evidence="6 7">
    <name type="scientific">Roseibium porphyridii</name>
    <dbReference type="NCBI Taxonomy" id="2866279"/>
    <lineage>
        <taxon>Bacteria</taxon>
        <taxon>Pseudomonadati</taxon>
        <taxon>Pseudomonadota</taxon>
        <taxon>Alphaproteobacteria</taxon>
        <taxon>Hyphomicrobiales</taxon>
        <taxon>Stappiaceae</taxon>
        <taxon>Roseibium</taxon>
    </lineage>
</organism>
<dbReference type="Gene3D" id="1.10.10.10">
    <property type="entry name" value="Winged helix-like DNA-binding domain superfamily/Winged helix DNA-binding domain"/>
    <property type="match status" value="1"/>
</dbReference>
<evidence type="ECO:0000313" key="7">
    <source>
        <dbReference type="Proteomes" id="UP001209803"/>
    </source>
</evidence>
<dbReference type="PROSITE" id="PS50931">
    <property type="entry name" value="HTH_LYSR"/>
    <property type="match status" value="1"/>
</dbReference>
<feature type="domain" description="HTH lysR-type" evidence="5">
    <location>
        <begin position="31"/>
        <end position="88"/>
    </location>
</feature>
<dbReference type="InterPro" id="IPR036390">
    <property type="entry name" value="WH_DNA-bd_sf"/>
</dbReference>
<dbReference type="SUPFAM" id="SSF53850">
    <property type="entry name" value="Periplasmic binding protein-like II"/>
    <property type="match status" value="1"/>
</dbReference>
<dbReference type="InterPro" id="IPR036388">
    <property type="entry name" value="WH-like_DNA-bd_sf"/>
</dbReference>
<keyword evidence="7" id="KW-1185">Reference proteome</keyword>
<dbReference type="RefSeq" id="WP_265679940.1">
    <property type="nucleotide sequence ID" value="NZ_CP120863.1"/>
</dbReference>
<dbReference type="InterPro" id="IPR000847">
    <property type="entry name" value="LysR_HTH_N"/>
</dbReference>
<evidence type="ECO:0000256" key="4">
    <source>
        <dbReference type="ARBA" id="ARBA00023163"/>
    </source>
</evidence>
<name>A0ABY8F5P1_9HYPH</name>
<dbReference type="PANTHER" id="PTHR30579">
    <property type="entry name" value="TRANSCRIPTIONAL REGULATOR"/>
    <property type="match status" value="1"/>
</dbReference>
<keyword evidence="3" id="KW-0238">DNA-binding</keyword>
<keyword evidence="4" id="KW-0804">Transcription</keyword>
<dbReference type="Gene3D" id="3.40.190.10">
    <property type="entry name" value="Periplasmic binding protein-like II"/>
    <property type="match status" value="2"/>
</dbReference>
<dbReference type="Pfam" id="PF03466">
    <property type="entry name" value="LysR_substrate"/>
    <property type="match status" value="1"/>
</dbReference>
<accession>A0ABY8F5P1</accession>
<dbReference type="InterPro" id="IPR005119">
    <property type="entry name" value="LysR_subst-bd"/>
</dbReference>
<comment type="similarity">
    <text evidence="1">Belongs to the LysR transcriptional regulatory family.</text>
</comment>
<reference evidence="6 7" key="1">
    <citation type="submission" date="2023-03" db="EMBL/GenBank/DDBJ databases">
        <title>Roseibium porphyridii sp. nov. and Roseibium rhodosorbium sp. nov. isolated from marine algae, Porphyridium cruentum and Rhodosorus marinus, respectively.</title>
        <authorList>
            <person name="Lee M.W."/>
            <person name="Choi B.J."/>
            <person name="Lee J.K."/>
            <person name="Choi D.G."/>
            <person name="Baek J.H."/>
            <person name="Bayburt H."/>
            <person name="Kim J.M."/>
            <person name="Han D.M."/>
            <person name="Kim K.H."/>
            <person name="Jeon C.O."/>
        </authorList>
    </citation>
    <scope>NUCLEOTIDE SEQUENCE [LARGE SCALE GENOMIC DNA]</scope>
    <source>
        <strain evidence="6 7">KMA01</strain>
    </source>
</reference>
<dbReference type="Pfam" id="PF00126">
    <property type="entry name" value="HTH_1"/>
    <property type="match status" value="1"/>
</dbReference>